<dbReference type="Proteomes" id="UP000054742">
    <property type="component" value="Unassembled WGS sequence"/>
</dbReference>
<proteinExistence type="predicted"/>
<evidence type="ECO:0000313" key="1">
    <source>
        <dbReference type="EMBL" id="KTC78193.1"/>
    </source>
</evidence>
<dbReference type="STRING" id="29422.Lbru_2485"/>
<dbReference type="OrthoDB" id="5654125at2"/>
<comment type="caution">
    <text evidence="1">The sequence shown here is derived from an EMBL/GenBank/DDBJ whole genome shotgun (WGS) entry which is preliminary data.</text>
</comment>
<reference evidence="1 2" key="1">
    <citation type="submission" date="2015-11" db="EMBL/GenBank/DDBJ databases">
        <title>Genomic analysis of 38 Legionella species identifies large and diverse effector repertoires.</title>
        <authorList>
            <person name="Burstein D."/>
            <person name="Amaro F."/>
            <person name="Zusman T."/>
            <person name="Lifshitz Z."/>
            <person name="Cohen O."/>
            <person name="Gilbert J.A."/>
            <person name="Pupko T."/>
            <person name="Shuman H.A."/>
            <person name="Segal G."/>
        </authorList>
    </citation>
    <scope>NUCLEOTIDE SEQUENCE [LARGE SCALE GENOMIC DNA]</scope>
    <source>
        <strain evidence="1 2">ATCC 43878</strain>
    </source>
</reference>
<dbReference type="EMBL" id="LNXV01000033">
    <property type="protein sequence ID" value="KTC78193.1"/>
    <property type="molecule type" value="Genomic_DNA"/>
</dbReference>
<dbReference type="AlphaFoldDB" id="A0A0W0S518"/>
<gene>
    <name evidence="1" type="ORF">Lbru_2485</name>
</gene>
<dbReference type="RefSeq" id="WP_058442464.1">
    <property type="nucleotide sequence ID" value="NZ_CAAAHU010000013.1"/>
</dbReference>
<protein>
    <submittedName>
        <fullName evidence="1">Uncharacterized protein</fullName>
    </submittedName>
</protein>
<sequence length="437" mass="50315">MTKLRDLTPSEGYGRSYKKAGNEYQPVSQSIYNLRELAQRDESELQLRVFEDEDFVVPPKDNGRSLVKAKIGKLYIEYTPGGKESFTLNIKFIDKQHRTLRSFLSLENPRYASLEFEDLLPFSLDAYYGSRTIFQPYDPGAPECKSHAYELKTVLTKLFLDEDITANDVQNFQEHYYSLYIENPAQPGRQSAPVRTESVGHQVPEPVKDIEHFGRHLEDKPASLFEVSVKLGAIALLNLSISEEEVGDVLREYLEISNKTPEIFQDTNVQETILNTLIDKGRLPLKAMVNDIESTLQNAISNLTVTATATKSTTRFNIVENAFTGKNGREIDQWLQNRLPKNLNIKERKKAYIEELTQQVKNLVPEQKKELALYVLNEKDHFLKKERHFFRSNTYSNQTFSVHQLVKTLMQGEQNNAKITIQDDEHDKTHVLSRHVN</sequence>
<name>A0A0W0S518_9GAMM</name>
<organism evidence="1 2">
    <name type="scientific">Legionella brunensis</name>
    <dbReference type="NCBI Taxonomy" id="29422"/>
    <lineage>
        <taxon>Bacteria</taxon>
        <taxon>Pseudomonadati</taxon>
        <taxon>Pseudomonadota</taxon>
        <taxon>Gammaproteobacteria</taxon>
        <taxon>Legionellales</taxon>
        <taxon>Legionellaceae</taxon>
        <taxon>Legionella</taxon>
    </lineage>
</organism>
<dbReference type="PATRIC" id="fig|29422.6.peg.2648"/>
<evidence type="ECO:0000313" key="2">
    <source>
        <dbReference type="Proteomes" id="UP000054742"/>
    </source>
</evidence>
<accession>A0A0W0S518</accession>
<keyword evidence="2" id="KW-1185">Reference proteome</keyword>